<name>A0A8C9ZQC3_SANLU</name>
<reference evidence="12" key="2">
    <citation type="submission" date="2025-09" db="UniProtKB">
        <authorList>
            <consortium name="Ensembl"/>
        </authorList>
    </citation>
    <scope>IDENTIFICATION</scope>
</reference>
<dbReference type="InterPro" id="IPR003929">
    <property type="entry name" value="K_chnl_BK_asu"/>
</dbReference>
<protein>
    <submittedName>
        <fullName evidence="12">Potassium sodium-activated channel subfamily T member 2b</fullName>
    </submittedName>
</protein>
<dbReference type="GO" id="GO:0015271">
    <property type="term" value="F:outward rectifier potassium channel activity"/>
    <property type="evidence" value="ECO:0007669"/>
    <property type="project" value="TreeGrafter"/>
</dbReference>
<dbReference type="Pfam" id="PF03493">
    <property type="entry name" value="BK_channel_a"/>
    <property type="match status" value="1"/>
</dbReference>
<evidence type="ECO:0000313" key="13">
    <source>
        <dbReference type="Proteomes" id="UP000694568"/>
    </source>
</evidence>
<keyword evidence="9" id="KW-0472">Membrane</keyword>
<dbReference type="GO" id="GO:0005228">
    <property type="term" value="F:intracellular sodium-activated potassium channel activity"/>
    <property type="evidence" value="ECO:0007669"/>
    <property type="project" value="TreeGrafter"/>
</dbReference>
<evidence type="ECO:0000256" key="4">
    <source>
        <dbReference type="ARBA" id="ARBA00022692"/>
    </source>
</evidence>
<evidence type="ECO:0000259" key="11">
    <source>
        <dbReference type="Pfam" id="PF03493"/>
    </source>
</evidence>
<reference evidence="12" key="1">
    <citation type="submission" date="2025-08" db="UniProtKB">
        <authorList>
            <consortium name="Ensembl"/>
        </authorList>
    </citation>
    <scope>IDENTIFICATION</scope>
</reference>
<evidence type="ECO:0000256" key="2">
    <source>
        <dbReference type="ARBA" id="ARBA00022448"/>
    </source>
</evidence>
<evidence type="ECO:0000256" key="6">
    <source>
        <dbReference type="ARBA" id="ARBA00022958"/>
    </source>
</evidence>
<dbReference type="PANTHER" id="PTHR10027">
    <property type="entry name" value="CALCIUM-ACTIVATED POTASSIUM CHANNEL ALPHA CHAIN"/>
    <property type="match status" value="1"/>
</dbReference>
<dbReference type="InterPro" id="IPR047871">
    <property type="entry name" value="K_chnl_Slo-like"/>
</dbReference>
<evidence type="ECO:0000256" key="7">
    <source>
        <dbReference type="ARBA" id="ARBA00022989"/>
    </source>
</evidence>
<dbReference type="GO" id="GO:0005886">
    <property type="term" value="C:plasma membrane"/>
    <property type="evidence" value="ECO:0007669"/>
    <property type="project" value="TreeGrafter"/>
</dbReference>
<feature type="domain" description="Calcium-activated potassium channel BK alpha subunit" evidence="11">
    <location>
        <begin position="36"/>
        <end position="131"/>
    </location>
</feature>
<keyword evidence="3" id="KW-0633">Potassium transport</keyword>
<evidence type="ECO:0000256" key="1">
    <source>
        <dbReference type="ARBA" id="ARBA00004141"/>
    </source>
</evidence>
<evidence type="ECO:0000256" key="3">
    <source>
        <dbReference type="ARBA" id="ARBA00022538"/>
    </source>
</evidence>
<evidence type="ECO:0000256" key="8">
    <source>
        <dbReference type="ARBA" id="ARBA00023065"/>
    </source>
</evidence>
<evidence type="ECO:0000256" key="9">
    <source>
        <dbReference type="ARBA" id="ARBA00023136"/>
    </source>
</evidence>
<evidence type="ECO:0000256" key="5">
    <source>
        <dbReference type="ARBA" id="ARBA00022826"/>
    </source>
</evidence>
<dbReference type="Proteomes" id="UP000694568">
    <property type="component" value="Unplaced"/>
</dbReference>
<sequence>LNYTHMSWAVKDFAPNCPLYVQILKPENKFHVKFADHVVCEEEFKYAMLALNCVCPGTSTLITLLIHSSRGQEGGACSADQWHRTYRRCSANEVHHIRLEESKFFGEYQGKSFTFASFHAHKKYGVCLIGIRRLDTTNILLNPGPCHIMGASDTCYYINISKEENSAFVRGHSEPSWGGTGGNTRGVHQTIYHGLTRLPVHSIIASMGQSDVHCQDLGSTVLGKERRHSIAPVLELVDGVNNPAFDLLGDQSEDEGGEEEVTVGLCYRWVKGYPLNSPYIGSSPALCHLLQEKMPFCCLRMDKACHHTSFEDARSYGFKNKLIIVSAESAGNGLYNFIVPLRAYYRPRKELNPIVLLLESV</sequence>
<dbReference type="Ensembl" id="ENSSLUT00000044298.1">
    <property type="protein sequence ID" value="ENSSLUP00000042928.1"/>
    <property type="gene ID" value="ENSSLUG00000018727.1"/>
</dbReference>
<accession>A0A8C9ZQC3</accession>
<comment type="subcellular location">
    <subcellularLocation>
        <location evidence="1">Membrane</location>
        <topology evidence="1">Multi-pass membrane protein</topology>
    </subcellularLocation>
</comment>
<evidence type="ECO:0000256" key="10">
    <source>
        <dbReference type="ARBA" id="ARBA00023303"/>
    </source>
</evidence>
<organism evidence="12 13">
    <name type="scientific">Sander lucioperca</name>
    <name type="common">Pike-perch</name>
    <name type="synonym">Perca lucioperca</name>
    <dbReference type="NCBI Taxonomy" id="283035"/>
    <lineage>
        <taxon>Eukaryota</taxon>
        <taxon>Metazoa</taxon>
        <taxon>Chordata</taxon>
        <taxon>Craniata</taxon>
        <taxon>Vertebrata</taxon>
        <taxon>Euteleostomi</taxon>
        <taxon>Actinopterygii</taxon>
        <taxon>Neopterygii</taxon>
        <taxon>Teleostei</taxon>
        <taxon>Neoteleostei</taxon>
        <taxon>Acanthomorphata</taxon>
        <taxon>Eupercaria</taxon>
        <taxon>Perciformes</taxon>
        <taxon>Percoidei</taxon>
        <taxon>Percidae</taxon>
        <taxon>Luciopercinae</taxon>
        <taxon>Sander</taxon>
    </lineage>
</organism>
<keyword evidence="6" id="KW-0630">Potassium</keyword>
<keyword evidence="8" id="KW-0406">Ion transport</keyword>
<evidence type="ECO:0000313" key="12">
    <source>
        <dbReference type="Ensembl" id="ENSSLUP00000042928.1"/>
    </source>
</evidence>
<keyword evidence="2" id="KW-0813">Transport</keyword>
<dbReference type="PANTHER" id="PTHR10027:SF35">
    <property type="entry name" value="POTASSIUM CHANNEL SUBFAMILY T MEMBER 2-LIKE"/>
    <property type="match status" value="1"/>
</dbReference>
<dbReference type="AlphaFoldDB" id="A0A8C9ZQC3"/>
<keyword evidence="5" id="KW-0631">Potassium channel</keyword>
<proteinExistence type="predicted"/>
<dbReference type="GeneTree" id="ENSGT00940000166551"/>
<keyword evidence="13" id="KW-1185">Reference proteome</keyword>
<keyword evidence="10" id="KW-0407">Ion channel</keyword>
<keyword evidence="7" id="KW-1133">Transmembrane helix</keyword>
<keyword evidence="4" id="KW-0812">Transmembrane</keyword>